<dbReference type="Pfam" id="PF20554">
    <property type="entry name" value="DUF6766"/>
    <property type="match status" value="1"/>
</dbReference>
<dbReference type="RefSeq" id="WP_130445304.1">
    <property type="nucleotide sequence ID" value="NZ_SHKR01000012.1"/>
</dbReference>
<evidence type="ECO:0000313" key="4">
    <source>
        <dbReference type="Proteomes" id="UP000292027"/>
    </source>
</evidence>
<dbReference type="AlphaFoldDB" id="A0A4Q7X0K6"/>
<feature type="compositionally biased region" description="Basic and acidic residues" evidence="1">
    <location>
        <begin position="98"/>
        <end position="107"/>
    </location>
</feature>
<keyword evidence="2" id="KW-1133">Transmembrane helix</keyword>
<dbReference type="EMBL" id="SHKR01000012">
    <property type="protein sequence ID" value="RZU16394.1"/>
    <property type="molecule type" value="Genomic_DNA"/>
</dbReference>
<dbReference type="Proteomes" id="UP000292027">
    <property type="component" value="Unassembled WGS sequence"/>
</dbReference>
<keyword evidence="2" id="KW-0472">Membrane</keyword>
<keyword evidence="2" id="KW-0812">Transmembrane</keyword>
<keyword evidence="4" id="KW-1185">Reference proteome</keyword>
<sequence length="227" mass="24814">MTRVRGFVRTNSLSLVFGVLFLGALVGQAFAGLAEFNDGQVADGLATISFGRYVTSADFAVDVTENWQSEYLQFLLYIVLTVWLVQRGSPESKPLDQAGRESDEDQKVGAYAGPDSPHWAKVGGVRTRIYSSSLGLVMGAVFLACWLVQSVAGWSAYNEQRLKQLQDPQSWLSYVGSADFWSRSLQNWQSELLAVGSMAVFSIYLRQRGSPESKPVGTAHDATGIEG</sequence>
<comment type="caution">
    <text evidence="3">The sequence shown here is derived from an EMBL/GenBank/DDBJ whole genome shotgun (WGS) entry which is preliminary data.</text>
</comment>
<name>A0A4Q7X0K6_9ACTN</name>
<protein>
    <submittedName>
        <fullName evidence="3">Uncharacterized protein</fullName>
    </submittedName>
</protein>
<evidence type="ECO:0000313" key="3">
    <source>
        <dbReference type="EMBL" id="RZU16394.1"/>
    </source>
</evidence>
<gene>
    <name evidence="3" type="ORF">EV645_3955</name>
</gene>
<dbReference type="InterPro" id="IPR046657">
    <property type="entry name" value="DUF6766"/>
</dbReference>
<feature type="region of interest" description="Disordered" evidence="1">
    <location>
        <begin position="92"/>
        <end position="112"/>
    </location>
</feature>
<feature type="transmembrane region" description="Helical" evidence="2">
    <location>
        <begin position="134"/>
        <end position="157"/>
    </location>
</feature>
<dbReference type="OrthoDB" id="187863at2"/>
<reference evidence="3 4" key="1">
    <citation type="journal article" date="2015" name="Stand. Genomic Sci.">
        <title>Genomic Encyclopedia of Bacterial and Archaeal Type Strains, Phase III: the genomes of soil and plant-associated and newly described type strains.</title>
        <authorList>
            <person name="Whitman W.B."/>
            <person name="Woyke T."/>
            <person name="Klenk H.P."/>
            <person name="Zhou Y."/>
            <person name="Lilburn T.G."/>
            <person name="Beck B.J."/>
            <person name="De Vos P."/>
            <person name="Vandamme P."/>
            <person name="Eisen J.A."/>
            <person name="Garrity G."/>
            <person name="Hugenholtz P."/>
            <person name="Kyrpides N.C."/>
        </authorList>
    </citation>
    <scope>NUCLEOTIDE SEQUENCE [LARGE SCALE GENOMIC DNA]</scope>
    <source>
        <strain evidence="3 4">VKM Ac-2540</strain>
    </source>
</reference>
<evidence type="ECO:0000256" key="2">
    <source>
        <dbReference type="SAM" id="Phobius"/>
    </source>
</evidence>
<proteinExistence type="predicted"/>
<evidence type="ECO:0000256" key="1">
    <source>
        <dbReference type="SAM" id="MobiDB-lite"/>
    </source>
</evidence>
<accession>A0A4Q7X0K6</accession>
<organism evidence="3 4">
    <name type="scientific">Kribbella rubisoli</name>
    <dbReference type="NCBI Taxonomy" id="3075929"/>
    <lineage>
        <taxon>Bacteria</taxon>
        <taxon>Bacillati</taxon>
        <taxon>Actinomycetota</taxon>
        <taxon>Actinomycetes</taxon>
        <taxon>Propionibacteriales</taxon>
        <taxon>Kribbellaceae</taxon>
        <taxon>Kribbella</taxon>
    </lineage>
</organism>